<proteinExistence type="predicted"/>
<organism evidence="1">
    <name type="scientific">hydrothermal vent metagenome</name>
    <dbReference type="NCBI Taxonomy" id="652676"/>
    <lineage>
        <taxon>unclassified sequences</taxon>
        <taxon>metagenomes</taxon>
        <taxon>ecological metagenomes</taxon>
    </lineage>
</organism>
<accession>A0A3B1E3K5</accession>
<sequence>MALLLGVERVMAIGLFFAFDGKRITTSLAMYNLKNFTKNFPIALVKRTVPESSYVLSKEQ</sequence>
<gene>
    <name evidence="1" type="ORF">MNBD_PLANCTO02-1438</name>
</gene>
<protein>
    <submittedName>
        <fullName evidence="1">Uncharacterized protein</fullName>
    </submittedName>
</protein>
<evidence type="ECO:0000313" key="1">
    <source>
        <dbReference type="EMBL" id="VAX40265.1"/>
    </source>
</evidence>
<name>A0A3B1E3K5_9ZZZZ</name>
<dbReference type="AlphaFoldDB" id="A0A3B1E3K5"/>
<dbReference type="EMBL" id="UOGL01000419">
    <property type="protein sequence ID" value="VAX40265.1"/>
    <property type="molecule type" value="Genomic_DNA"/>
</dbReference>
<reference evidence="1" key="1">
    <citation type="submission" date="2018-06" db="EMBL/GenBank/DDBJ databases">
        <authorList>
            <person name="Zhirakovskaya E."/>
        </authorList>
    </citation>
    <scope>NUCLEOTIDE SEQUENCE</scope>
</reference>